<keyword evidence="10" id="KW-0276">Fatty acid metabolism</keyword>
<comment type="catalytic activity">
    <reaction evidence="29">
        <text>20-hydroxy-leukotriene B4 + NADP(+) = 12-oxo-20-hydroxy-leukotriene B4 + NADPH + H(+)</text>
        <dbReference type="Rhea" id="RHEA:51208"/>
        <dbReference type="ChEBI" id="CHEBI:15378"/>
        <dbReference type="ChEBI" id="CHEBI:57460"/>
        <dbReference type="ChEBI" id="CHEBI:57783"/>
        <dbReference type="ChEBI" id="CHEBI:58349"/>
        <dbReference type="ChEBI" id="CHEBI:133346"/>
    </reaction>
    <physiologicalReaction direction="left-to-right" evidence="29">
        <dbReference type="Rhea" id="RHEA:51209"/>
    </physiologicalReaction>
</comment>
<evidence type="ECO:0000256" key="25">
    <source>
        <dbReference type="ARBA" id="ARBA00047903"/>
    </source>
</evidence>
<dbReference type="GO" id="GO:0005737">
    <property type="term" value="C:cytoplasm"/>
    <property type="evidence" value="ECO:0007669"/>
    <property type="project" value="UniProtKB-SubCell"/>
</dbReference>
<comment type="subunit">
    <text evidence="3">Monomer or homodimer.</text>
</comment>
<evidence type="ECO:0000256" key="2">
    <source>
        <dbReference type="ARBA" id="ARBA00010460"/>
    </source>
</evidence>
<dbReference type="PANTHER" id="PTHR43205">
    <property type="entry name" value="PROSTAGLANDIN REDUCTASE"/>
    <property type="match status" value="1"/>
</dbReference>
<proteinExistence type="inferred from homology"/>
<keyword evidence="14" id="KW-0443">Lipid metabolism</keyword>
<dbReference type="InterPro" id="IPR014190">
    <property type="entry name" value="PTGR1"/>
</dbReference>
<evidence type="ECO:0000259" key="35">
    <source>
        <dbReference type="SMART" id="SM00829"/>
    </source>
</evidence>
<keyword evidence="8" id="KW-0644">Prostaglandin metabolism</keyword>
<dbReference type="EC" id="1.3.1.48" evidence="4"/>
<evidence type="ECO:0000256" key="17">
    <source>
        <dbReference type="ARBA" id="ARBA00032255"/>
    </source>
</evidence>
<evidence type="ECO:0000256" key="23">
    <source>
        <dbReference type="ARBA" id="ARBA00047871"/>
    </source>
</evidence>
<comment type="subcellular location">
    <subcellularLocation>
        <location evidence="1">Cytoplasm</location>
    </subcellularLocation>
</comment>
<comment type="catalytic activity">
    <reaction evidence="32">
        <text>13,14-dihydro-15-oxo-prostaglandin E1 + NADP(+) = 15-oxoprostaglandin E1 + NADPH + H(+)</text>
        <dbReference type="Rhea" id="RHEA:50584"/>
        <dbReference type="ChEBI" id="CHEBI:15378"/>
        <dbReference type="ChEBI" id="CHEBI:57401"/>
        <dbReference type="ChEBI" id="CHEBI:57783"/>
        <dbReference type="ChEBI" id="CHEBI:58349"/>
        <dbReference type="ChEBI" id="CHEBI:133408"/>
    </reaction>
    <physiologicalReaction direction="right-to-left" evidence="32">
        <dbReference type="Rhea" id="RHEA:50586"/>
    </physiologicalReaction>
</comment>
<keyword evidence="9" id="KW-0597">Phosphoprotein</keyword>
<dbReference type="InterPro" id="IPR013149">
    <property type="entry name" value="ADH-like_C"/>
</dbReference>
<evidence type="ECO:0000256" key="10">
    <source>
        <dbReference type="ARBA" id="ARBA00022832"/>
    </source>
</evidence>
<evidence type="ECO:0000256" key="12">
    <source>
        <dbReference type="ARBA" id="ARBA00022990"/>
    </source>
</evidence>
<evidence type="ECO:0000256" key="16">
    <source>
        <dbReference type="ARBA" id="ARBA00031851"/>
    </source>
</evidence>
<dbReference type="PANTHER" id="PTHR43205:SF7">
    <property type="entry name" value="PROSTAGLANDIN REDUCTASE 1"/>
    <property type="match status" value="1"/>
</dbReference>
<evidence type="ECO:0000256" key="9">
    <source>
        <dbReference type="ARBA" id="ARBA00022553"/>
    </source>
</evidence>
<dbReference type="InterPro" id="IPR045010">
    <property type="entry name" value="MDR_fam"/>
</dbReference>
<dbReference type="Pfam" id="PF00107">
    <property type="entry name" value="ADH_zinc_N"/>
    <property type="match status" value="1"/>
</dbReference>
<evidence type="ECO:0000256" key="31">
    <source>
        <dbReference type="ARBA" id="ARBA00049068"/>
    </source>
</evidence>
<evidence type="ECO:0000256" key="22">
    <source>
        <dbReference type="ARBA" id="ARBA00047742"/>
    </source>
</evidence>
<dbReference type="EC" id="1.3.1.74" evidence="5"/>
<evidence type="ECO:0000256" key="19">
    <source>
        <dbReference type="ARBA" id="ARBA00033119"/>
    </source>
</evidence>
<accession>A0A922MQW8</accession>
<dbReference type="EMBL" id="JACEFF010000276">
    <property type="protein sequence ID" value="KAH9640717.1"/>
    <property type="molecule type" value="Genomic_DNA"/>
</dbReference>
<evidence type="ECO:0000256" key="1">
    <source>
        <dbReference type="ARBA" id="ARBA00004496"/>
    </source>
</evidence>
<evidence type="ECO:0000256" key="3">
    <source>
        <dbReference type="ARBA" id="ARBA00011852"/>
    </source>
</evidence>
<dbReference type="SUPFAM" id="SSF50129">
    <property type="entry name" value="GroES-like"/>
    <property type="match status" value="1"/>
</dbReference>
<protein>
    <recommendedName>
        <fullName evidence="6">Prostaglandin reductase 1</fullName>
        <ecNumber evidence="4">1.3.1.48</ecNumber>
        <ecNumber evidence="5">1.3.1.74</ecNumber>
    </recommendedName>
    <alternativeName>
        <fullName evidence="19">15-oxoprostaglandin 13-reductase</fullName>
    </alternativeName>
    <alternativeName>
        <fullName evidence="17">Dithiolethione-inducible gene 1 protein</fullName>
    </alternativeName>
    <alternativeName>
        <fullName evidence="16">Leukotriene B4 12-hydroxydehydrogenase</fullName>
    </alternativeName>
    <alternativeName>
        <fullName evidence="18">NAD(P)H-dependent alkenal/one oxidoreductase</fullName>
    </alternativeName>
</protein>
<dbReference type="Proteomes" id="UP000814243">
    <property type="component" value="Unassembled WGS sequence"/>
</dbReference>
<evidence type="ECO:0000256" key="8">
    <source>
        <dbReference type="ARBA" id="ARBA00022501"/>
    </source>
</evidence>
<evidence type="ECO:0000256" key="4">
    <source>
        <dbReference type="ARBA" id="ARBA00011981"/>
    </source>
</evidence>
<comment type="catalytic activity">
    <reaction evidence="20">
        <text>octanal + NADP(+) = (2E)-octenal + NADPH + H(+)</text>
        <dbReference type="Rhea" id="RHEA:50780"/>
        <dbReference type="ChEBI" id="CHEBI:15378"/>
        <dbReference type="ChEBI" id="CHEBI:17935"/>
        <dbReference type="ChEBI" id="CHEBI:57783"/>
        <dbReference type="ChEBI" id="CHEBI:58349"/>
        <dbReference type="ChEBI" id="CHEBI:61748"/>
    </reaction>
    <physiologicalReaction direction="right-to-left" evidence="20">
        <dbReference type="Rhea" id="RHEA:50782"/>
    </physiologicalReaction>
</comment>
<dbReference type="GO" id="GO:0047522">
    <property type="term" value="F:15-oxoprostaglandin 13-reductase [NAD(P)+] activity"/>
    <property type="evidence" value="ECO:0007669"/>
    <property type="project" value="UniProtKB-EC"/>
</dbReference>
<evidence type="ECO:0000256" key="14">
    <source>
        <dbReference type="ARBA" id="ARBA00023098"/>
    </source>
</evidence>
<dbReference type="Gene3D" id="3.90.180.10">
    <property type="entry name" value="Medium-chain alcohol dehydrogenases, catalytic domain"/>
    <property type="match status" value="1"/>
</dbReference>
<evidence type="ECO:0000256" key="34">
    <source>
        <dbReference type="ARBA" id="ARBA00049368"/>
    </source>
</evidence>
<comment type="similarity">
    <text evidence="2">Belongs to the NADP-dependent oxidoreductase L4BD family.</text>
</comment>
<evidence type="ECO:0000256" key="24">
    <source>
        <dbReference type="ARBA" id="ARBA00047878"/>
    </source>
</evidence>
<comment type="catalytic activity">
    <reaction evidence="34">
        <text>hexanal + NADP(+) = (E)-hex-2-enal + NADPH + H(+)</text>
        <dbReference type="Rhea" id="RHEA:50776"/>
        <dbReference type="ChEBI" id="CHEBI:15378"/>
        <dbReference type="ChEBI" id="CHEBI:28913"/>
        <dbReference type="ChEBI" id="CHEBI:57783"/>
        <dbReference type="ChEBI" id="CHEBI:58349"/>
        <dbReference type="ChEBI" id="CHEBI:88528"/>
    </reaction>
    <physiologicalReaction direction="right-to-left" evidence="34">
        <dbReference type="Rhea" id="RHEA:50778"/>
    </physiologicalReaction>
</comment>
<keyword evidence="12" id="KW-0007">Acetylation</keyword>
<evidence type="ECO:0000256" key="27">
    <source>
        <dbReference type="ARBA" id="ARBA00048290"/>
    </source>
</evidence>
<comment type="catalytic activity">
    <reaction evidence="22">
        <text>pentan-2-one + NADP(+) = (E)-pent-3-en-2-one + NADPH + H(+)</text>
        <dbReference type="Rhea" id="RHEA:50788"/>
        <dbReference type="ChEBI" id="CHEBI:15378"/>
        <dbReference type="ChEBI" id="CHEBI:16472"/>
        <dbReference type="ChEBI" id="CHEBI:57783"/>
        <dbReference type="ChEBI" id="CHEBI:58349"/>
        <dbReference type="ChEBI" id="CHEBI:145276"/>
    </reaction>
    <physiologicalReaction direction="right-to-left" evidence="22">
        <dbReference type="Rhea" id="RHEA:50790"/>
    </physiologicalReaction>
</comment>
<dbReference type="SUPFAM" id="SSF51735">
    <property type="entry name" value="NAD(P)-binding Rossmann-fold domains"/>
    <property type="match status" value="1"/>
</dbReference>
<comment type="catalytic activity">
    <reaction evidence="26">
        <text>nonan-2-one + NADP(+) = (3E)-nonen-2-one + NADPH + H(+)</text>
        <dbReference type="Rhea" id="RHEA:50616"/>
        <dbReference type="ChEBI" id="CHEBI:15378"/>
        <dbReference type="ChEBI" id="CHEBI:57783"/>
        <dbReference type="ChEBI" id="CHEBI:58349"/>
        <dbReference type="ChEBI" id="CHEBI:77927"/>
        <dbReference type="ChEBI" id="CHEBI:133457"/>
    </reaction>
    <physiologicalReaction direction="right-to-left" evidence="26">
        <dbReference type="Rhea" id="RHEA:50618"/>
    </physiologicalReaction>
</comment>
<name>A0A922MQW8_SPOEX</name>
<dbReference type="FunFam" id="3.40.50.720:FF:000121">
    <property type="entry name" value="Prostaglandin reductase 2"/>
    <property type="match status" value="1"/>
</dbReference>
<evidence type="ECO:0000256" key="33">
    <source>
        <dbReference type="ARBA" id="ARBA00049179"/>
    </source>
</evidence>
<keyword evidence="15" id="KW-0379">Hydroxylation</keyword>
<evidence type="ECO:0000256" key="20">
    <source>
        <dbReference type="ARBA" id="ARBA00047461"/>
    </source>
</evidence>
<organism evidence="36 37">
    <name type="scientific">Spodoptera exigua</name>
    <name type="common">Beet armyworm</name>
    <name type="synonym">Noctua fulgens</name>
    <dbReference type="NCBI Taxonomy" id="7107"/>
    <lineage>
        <taxon>Eukaryota</taxon>
        <taxon>Metazoa</taxon>
        <taxon>Ecdysozoa</taxon>
        <taxon>Arthropoda</taxon>
        <taxon>Hexapoda</taxon>
        <taxon>Insecta</taxon>
        <taxon>Pterygota</taxon>
        <taxon>Neoptera</taxon>
        <taxon>Endopterygota</taxon>
        <taxon>Lepidoptera</taxon>
        <taxon>Glossata</taxon>
        <taxon>Ditrysia</taxon>
        <taxon>Noctuoidea</taxon>
        <taxon>Noctuidae</taxon>
        <taxon>Amphipyrinae</taxon>
        <taxon>Spodoptera</taxon>
    </lineage>
</organism>
<evidence type="ECO:0000256" key="6">
    <source>
        <dbReference type="ARBA" id="ARBA00020651"/>
    </source>
</evidence>
<sequence>MFEDQAPPKTAVADKEIIEINWHREDIMVKARKYVVVNEFKGWPKREDFQIEEHELPPLKDGEILVKSQWLSVDPYMRIYSRKHKYDQFGYNVGVVVESKATDYPVGSKVVSHKGWCDYCILDTNKVYNETHRTGKIYKLPIMEGLPDSLAVGAVGMPGATAYFGFLEHCKPKAGETVVVTGAAGAVGSLVGQIAKIKGCKVIGFAGSDEKVKWLESIGFDKAINYKTADNAAALREAAPQGVDCYYDNVGGELSSSILYQMNQHGRVVVVGSISSYNEDQTNLPKATIFQPAVLYRRLKISGYIVWDSRDRFPEAFDQIIKWIQSGKIVIKEHVTEGFENLFDALIGVLKGDNIGKAVVKL</sequence>
<evidence type="ECO:0000256" key="18">
    <source>
        <dbReference type="ARBA" id="ARBA00032297"/>
    </source>
</evidence>
<comment type="caution">
    <text evidence="36">The sequence shown here is derived from an EMBL/GenBank/DDBJ whole genome shotgun (WGS) entry which is preliminary data.</text>
</comment>
<dbReference type="GO" id="GO:0006693">
    <property type="term" value="P:prostaglandin metabolic process"/>
    <property type="evidence" value="ECO:0007669"/>
    <property type="project" value="UniProtKB-KW"/>
</dbReference>
<evidence type="ECO:0000256" key="11">
    <source>
        <dbReference type="ARBA" id="ARBA00022857"/>
    </source>
</evidence>
<comment type="catalytic activity">
    <reaction evidence="25">
        <text>dodecanal + NADP(+) = (2E)-dodecenal + NADPH + H(+)</text>
        <dbReference type="Rhea" id="RHEA:50784"/>
        <dbReference type="ChEBI" id="CHEBI:15378"/>
        <dbReference type="ChEBI" id="CHEBI:27836"/>
        <dbReference type="ChEBI" id="CHEBI:57783"/>
        <dbReference type="ChEBI" id="CHEBI:58349"/>
        <dbReference type="ChEBI" id="CHEBI:133741"/>
    </reaction>
    <physiologicalReaction direction="right-to-left" evidence="25">
        <dbReference type="Rhea" id="RHEA:50786"/>
    </physiologicalReaction>
</comment>
<comment type="catalytic activity">
    <reaction evidence="30">
        <text>6-trans-leukotriene B4 + NADP(+) = 12-oxo-(5S)-hydroxy-(6E,8E,10E,14Z)-eicosatetraenoate + NADPH + H(+)</text>
        <dbReference type="Rhea" id="RHEA:51204"/>
        <dbReference type="ChEBI" id="CHEBI:15378"/>
        <dbReference type="ChEBI" id="CHEBI:57783"/>
        <dbReference type="ChEBI" id="CHEBI:58349"/>
        <dbReference type="ChEBI" id="CHEBI:90723"/>
        <dbReference type="ChEBI" id="CHEBI:133974"/>
    </reaction>
    <physiologicalReaction direction="left-to-right" evidence="30">
        <dbReference type="Rhea" id="RHEA:51205"/>
    </physiologicalReaction>
</comment>
<comment type="catalytic activity">
    <reaction evidence="23">
        <text>leukotriene B4 + NADP(+) = 12-oxo-leukotriene B4 + NADPH + H(+)</text>
        <dbReference type="Rhea" id="RHEA:50608"/>
        <dbReference type="ChEBI" id="CHEBI:15378"/>
        <dbReference type="ChEBI" id="CHEBI:57461"/>
        <dbReference type="ChEBI" id="CHEBI:57783"/>
        <dbReference type="ChEBI" id="CHEBI:58349"/>
        <dbReference type="ChEBI" id="CHEBI:133309"/>
    </reaction>
    <physiologicalReaction direction="left-to-right" evidence="23">
        <dbReference type="Rhea" id="RHEA:50609"/>
    </physiologicalReaction>
</comment>
<gene>
    <name evidence="36" type="ORF">HF086_007288</name>
</gene>
<dbReference type="InterPro" id="IPR036291">
    <property type="entry name" value="NAD(P)-bd_dom_sf"/>
</dbReference>
<evidence type="ECO:0000313" key="37">
    <source>
        <dbReference type="Proteomes" id="UP000814243"/>
    </source>
</evidence>
<dbReference type="InterPro" id="IPR020843">
    <property type="entry name" value="ER"/>
</dbReference>
<evidence type="ECO:0000256" key="32">
    <source>
        <dbReference type="ARBA" id="ARBA00049070"/>
    </source>
</evidence>
<comment type="catalytic activity">
    <reaction evidence="27">
        <text>13,14-dihydro-15-oxo-PGF2alpha + NADP(+) = 15-oxoprostaglandin F2alpha + NADPH + H(+)</text>
        <dbReference type="Rhea" id="RHEA:50588"/>
        <dbReference type="ChEBI" id="CHEBI:15378"/>
        <dbReference type="ChEBI" id="CHEBI:57783"/>
        <dbReference type="ChEBI" id="CHEBI:58349"/>
        <dbReference type="ChEBI" id="CHEBI:133374"/>
        <dbReference type="ChEBI" id="CHEBI:133409"/>
    </reaction>
    <physiologicalReaction direction="right-to-left" evidence="27">
        <dbReference type="Rhea" id="RHEA:50590"/>
    </physiologicalReaction>
</comment>
<dbReference type="Gene3D" id="3.40.50.720">
    <property type="entry name" value="NAD(P)-binding Rossmann-like Domain"/>
    <property type="match status" value="1"/>
</dbReference>
<dbReference type="CDD" id="cd08294">
    <property type="entry name" value="leukotriene_B4_DH_like"/>
    <property type="match status" value="1"/>
</dbReference>
<evidence type="ECO:0000256" key="15">
    <source>
        <dbReference type="ARBA" id="ARBA00023278"/>
    </source>
</evidence>
<evidence type="ECO:0000313" key="36">
    <source>
        <dbReference type="EMBL" id="KAH9640717.1"/>
    </source>
</evidence>
<dbReference type="Pfam" id="PF16884">
    <property type="entry name" value="ADH_N_2"/>
    <property type="match status" value="1"/>
</dbReference>
<evidence type="ECO:0000256" key="21">
    <source>
        <dbReference type="ARBA" id="ARBA00047617"/>
    </source>
</evidence>
<dbReference type="InterPro" id="IPR011032">
    <property type="entry name" value="GroES-like_sf"/>
</dbReference>
<dbReference type="GO" id="GO:0032440">
    <property type="term" value="F:2-alkenal reductase [NAD(P)H] activity"/>
    <property type="evidence" value="ECO:0007669"/>
    <property type="project" value="UniProtKB-EC"/>
</dbReference>
<comment type="catalytic activity">
    <reaction evidence="24">
        <text>13,14-dihydro-15-oxo-prostaglandin F1alpha + NADP(+) = 15-oxoprostaglandin F1alpha + NADPH + H(+)</text>
        <dbReference type="Rhea" id="RHEA:50592"/>
        <dbReference type="ChEBI" id="CHEBI:15378"/>
        <dbReference type="ChEBI" id="CHEBI:57783"/>
        <dbReference type="ChEBI" id="CHEBI:58349"/>
        <dbReference type="ChEBI" id="CHEBI:79072"/>
        <dbReference type="ChEBI" id="CHEBI:133411"/>
    </reaction>
    <physiologicalReaction direction="right-to-left" evidence="24">
        <dbReference type="Rhea" id="RHEA:50594"/>
    </physiologicalReaction>
</comment>
<comment type="catalytic activity">
    <reaction evidence="21">
        <text>decanal + NADP(+) = (2E)-decenal + NADPH + H(+)</text>
        <dbReference type="Rhea" id="RHEA:50612"/>
        <dbReference type="ChEBI" id="CHEBI:15378"/>
        <dbReference type="ChEBI" id="CHEBI:31457"/>
        <dbReference type="ChEBI" id="CHEBI:57783"/>
        <dbReference type="ChEBI" id="CHEBI:58349"/>
        <dbReference type="ChEBI" id="CHEBI:133455"/>
    </reaction>
    <physiologicalReaction direction="right-to-left" evidence="21">
        <dbReference type="Rhea" id="RHEA:50614"/>
    </physiologicalReaction>
</comment>
<comment type="catalytic activity">
    <reaction evidence="28">
        <text>4-hydroxynonanal + NADP(+) = (E)-4-hydroxynon-2-enal + NADPH + H(+)</text>
        <dbReference type="Rhea" id="RHEA:64736"/>
        <dbReference type="ChEBI" id="CHEBI:15378"/>
        <dbReference type="ChEBI" id="CHEBI:57783"/>
        <dbReference type="ChEBI" id="CHEBI:58349"/>
        <dbReference type="ChEBI" id="CHEBI:58968"/>
        <dbReference type="ChEBI" id="CHEBI:156112"/>
    </reaction>
    <physiologicalReaction direction="right-to-left" evidence="28">
        <dbReference type="Rhea" id="RHEA:64738"/>
    </physiologicalReaction>
</comment>
<keyword evidence="11" id="KW-0521">NADP</keyword>
<reference evidence="36" key="1">
    <citation type="journal article" date="2021" name="G3 (Bethesda)">
        <title>Genome and transcriptome analysis of the beet armyworm Spodoptera exigua reveals targets for pest control. .</title>
        <authorList>
            <person name="Simon S."/>
            <person name="Breeschoten T."/>
            <person name="Jansen H.J."/>
            <person name="Dirks R.P."/>
            <person name="Schranz M.E."/>
            <person name="Ros V.I.D."/>
        </authorList>
    </citation>
    <scope>NUCLEOTIDE SEQUENCE</scope>
    <source>
        <strain evidence="36">TB_SE_WUR_2020</strain>
    </source>
</reference>
<comment type="catalytic activity">
    <reaction evidence="33">
        <text>an n-alkanal + NADP(+) = an alk-2-enal + NADPH + H(+)</text>
        <dbReference type="Rhea" id="RHEA:13737"/>
        <dbReference type="ChEBI" id="CHEBI:12834"/>
        <dbReference type="ChEBI" id="CHEBI:13757"/>
        <dbReference type="ChEBI" id="CHEBI:15378"/>
        <dbReference type="ChEBI" id="CHEBI:57783"/>
        <dbReference type="ChEBI" id="CHEBI:58349"/>
        <dbReference type="EC" id="1.3.1.74"/>
    </reaction>
    <physiologicalReaction direction="right-to-left" evidence="33">
        <dbReference type="Rhea" id="RHEA:13739"/>
    </physiologicalReaction>
</comment>
<evidence type="ECO:0000256" key="26">
    <source>
        <dbReference type="ARBA" id="ARBA00048066"/>
    </source>
</evidence>
<dbReference type="InterPro" id="IPR041694">
    <property type="entry name" value="ADH_N_2"/>
</dbReference>
<keyword evidence="13" id="KW-0560">Oxidoreductase</keyword>
<evidence type="ECO:0000256" key="5">
    <source>
        <dbReference type="ARBA" id="ARBA00012410"/>
    </source>
</evidence>
<evidence type="ECO:0000256" key="13">
    <source>
        <dbReference type="ARBA" id="ARBA00023002"/>
    </source>
</evidence>
<comment type="catalytic activity">
    <reaction evidence="31">
        <text>(5S,12S)-dihydroxy-(6E,10E,12E,14Z)-eicosatetraenoate + NADP(+) = 12-oxo-(5S)-hydroxy-(6E,8E,10E,14Z)-eicosatetraenoate + NADPH + H(+)</text>
        <dbReference type="Rhea" id="RHEA:51212"/>
        <dbReference type="ChEBI" id="CHEBI:15378"/>
        <dbReference type="ChEBI" id="CHEBI:57783"/>
        <dbReference type="ChEBI" id="CHEBI:58349"/>
        <dbReference type="ChEBI" id="CHEBI:133974"/>
        <dbReference type="ChEBI" id="CHEBI:133975"/>
    </reaction>
    <physiologicalReaction direction="left-to-right" evidence="31">
        <dbReference type="Rhea" id="RHEA:51213"/>
    </physiologicalReaction>
</comment>
<evidence type="ECO:0000256" key="30">
    <source>
        <dbReference type="ARBA" id="ARBA00048953"/>
    </source>
</evidence>
<evidence type="ECO:0000256" key="28">
    <source>
        <dbReference type="ARBA" id="ARBA00048387"/>
    </source>
</evidence>
<dbReference type="SMART" id="SM00829">
    <property type="entry name" value="PKS_ER"/>
    <property type="match status" value="1"/>
</dbReference>
<keyword evidence="7" id="KW-0963">Cytoplasm</keyword>
<evidence type="ECO:0000256" key="7">
    <source>
        <dbReference type="ARBA" id="ARBA00022490"/>
    </source>
</evidence>
<evidence type="ECO:0000256" key="29">
    <source>
        <dbReference type="ARBA" id="ARBA00048591"/>
    </source>
</evidence>
<feature type="domain" description="Enoyl reductase (ER)" evidence="35">
    <location>
        <begin position="45"/>
        <end position="360"/>
    </location>
</feature>
<dbReference type="AlphaFoldDB" id="A0A922MQW8"/>